<comment type="caution">
    <text evidence="1">The sequence shown here is derived from an EMBL/GenBank/DDBJ whole genome shotgun (WGS) entry which is preliminary data.</text>
</comment>
<dbReference type="Proteomes" id="UP000240912">
    <property type="component" value="Unassembled WGS sequence"/>
</dbReference>
<evidence type="ECO:0000313" key="2">
    <source>
        <dbReference type="Proteomes" id="UP000240912"/>
    </source>
</evidence>
<dbReference type="RefSeq" id="WP_107214963.1">
    <property type="nucleotide sequence ID" value="NZ_KZ686269.1"/>
</dbReference>
<name>A0A2T3HJX3_9SPHI</name>
<organism evidence="1 2">
    <name type="scientific">Pedobacter yulinensis</name>
    <dbReference type="NCBI Taxonomy" id="2126353"/>
    <lineage>
        <taxon>Bacteria</taxon>
        <taxon>Pseudomonadati</taxon>
        <taxon>Bacteroidota</taxon>
        <taxon>Sphingobacteriia</taxon>
        <taxon>Sphingobacteriales</taxon>
        <taxon>Sphingobacteriaceae</taxon>
        <taxon>Pedobacter</taxon>
    </lineage>
</organism>
<sequence>MPRRFVSFYFCSATSASCQGRTIRNSLGQVAGNDAAGNCPGDKNTARTAHVNCRPERSISGRFRTCDFIYRAYLRSYDRLAKTALIRMKGMPILRWLIESGVVELAADAKDN</sequence>
<dbReference type="AlphaFoldDB" id="A0A2T3HJX3"/>
<evidence type="ECO:0000313" key="1">
    <source>
        <dbReference type="EMBL" id="PST82703.1"/>
    </source>
</evidence>
<accession>A0A2T3HJX3</accession>
<dbReference type="PROSITE" id="PS51257">
    <property type="entry name" value="PROKAR_LIPOPROTEIN"/>
    <property type="match status" value="1"/>
</dbReference>
<keyword evidence="2" id="KW-1185">Reference proteome</keyword>
<gene>
    <name evidence="1" type="ORF">C7T94_08585</name>
</gene>
<proteinExistence type="predicted"/>
<protein>
    <submittedName>
        <fullName evidence="1">Uncharacterized protein</fullName>
    </submittedName>
</protein>
<reference evidence="1 2" key="1">
    <citation type="submission" date="2018-03" db="EMBL/GenBank/DDBJ databases">
        <authorList>
            <person name="Keele B.F."/>
        </authorList>
    </citation>
    <scope>NUCLEOTIDE SEQUENCE [LARGE SCALE GENOMIC DNA]</scope>
    <source>
        <strain evidence="1 2">YL28-9</strain>
    </source>
</reference>
<dbReference type="EMBL" id="PYLS01000005">
    <property type="protein sequence ID" value="PST82703.1"/>
    <property type="molecule type" value="Genomic_DNA"/>
</dbReference>